<dbReference type="SUPFAM" id="SSF54791">
    <property type="entry name" value="Eukaryotic type KH-domain (KH-domain type I)"/>
    <property type="match status" value="1"/>
</dbReference>
<evidence type="ECO:0000256" key="1">
    <source>
        <dbReference type="PROSITE-ProRule" id="PRU00117"/>
    </source>
</evidence>
<proteinExistence type="predicted"/>
<keyword evidence="5" id="KW-1185">Reference proteome</keyword>
<dbReference type="InterPro" id="IPR004087">
    <property type="entry name" value="KH_dom"/>
</dbReference>
<gene>
    <name evidence="4" type="ORF">EVOR1521_LOCUS5825</name>
</gene>
<dbReference type="GO" id="GO:0003723">
    <property type="term" value="F:RNA binding"/>
    <property type="evidence" value="ECO:0007669"/>
    <property type="project" value="UniProtKB-UniRule"/>
</dbReference>
<evidence type="ECO:0000259" key="3">
    <source>
        <dbReference type="SMART" id="SM00322"/>
    </source>
</evidence>
<name>A0AA36MLZ7_9DINO</name>
<dbReference type="Pfam" id="PF00013">
    <property type="entry name" value="KH_1"/>
    <property type="match status" value="1"/>
</dbReference>
<feature type="compositionally biased region" description="Low complexity" evidence="2">
    <location>
        <begin position="663"/>
        <end position="677"/>
    </location>
</feature>
<comment type="caution">
    <text evidence="4">The sequence shown here is derived from an EMBL/GenBank/DDBJ whole genome shotgun (WGS) entry which is preliminary data.</text>
</comment>
<sequence length="774" mass="85520">MGCCGSVNVDHPASQAHIQKTRGNGKGQDFVILGIKDQNMVGKVYLSGAPTSDPQLVASVDAAVKKTNTGVERGTDEHDKLWDIAWHNSKMTSGYQFLSLKKPFFPIGRHVVGLLDALGEHGFIPSAAPSYGGPISDKQSVEWPMIICEKDVEKQYAKETLFFGIKDQNIPGKLCVCGPADVIEQLKGDFASKLKQISPEATEAFDDYDTAKEWDLVWRNTSITSGMQAFSLAKPYFPKGKVVFTIIEEVYKLGWRLVSTPNFGGNDVDWPCFIFKRLLERPASTPALILAAMKDQNIPGKLCLAGAPEVGDVAKLLRDALIKVKGNDQVTLSKDEYDDDWDQVIRNTSITTGHQAFSLKTAYFPKNDAILAITNTMGKAGWKLTACPSFGGMSASWPSMIWEYTGEPWETAFVAIKDQNMPGKVCIGGVEKEVCEGLLNGFKVLSGPDCEQRKDDYDKEFDFSFRNTKMTTGHACMSMQNSWWPYAYPMELILGEFHKFGWRPAGGPNFGSMMLTWPAVVFQRKAGSGGAGAPAPRAQTSRVWLPTRESQAGIDLEIWEQLRAKTRCAWSCMSLWFEEADLSQACGSSPEPSYVHPDLQDDRSVDLDWMPSFEEPGAAFDGCGWEAWQPGQPGWFDEGAPFEAFGGLKALPPLAYEFEFDSNPRPSRGRSSSPKGPRTSRRVLGVPGAATLEEKVEQKYVGYLLGRGGQTVKEICGLWQVEMWFDQSTAKEGYSTLYIQGDPSALDQAKVGVERLMRSCDKREGSRSADSDFR</sequence>
<protein>
    <recommendedName>
        <fullName evidence="3">K Homology domain-containing protein</fullName>
    </recommendedName>
</protein>
<reference evidence="4" key="1">
    <citation type="submission" date="2023-08" db="EMBL/GenBank/DDBJ databases">
        <authorList>
            <person name="Chen Y."/>
            <person name="Shah S."/>
            <person name="Dougan E. K."/>
            <person name="Thang M."/>
            <person name="Chan C."/>
        </authorList>
    </citation>
    <scope>NUCLEOTIDE SEQUENCE</scope>
</reference>
<accession>A0AA36MLZ7</accession>
<dbReference type="Gene3D" id="3.30.1370.10">
    <property type="entry name" value="K Homology domain, type 1"/>
    <property type="match status" value="1"/>
</dbReference>
<dbReference type="SMART" id="SM00322">
    <property type="entry name" value="KH"/>
    <property type="match status" value="1"/>
</dbReference>
<dbReference type="PROSITE" id="PS50084">
    <property type="entry name" value="KH_TYPE_1"/>
    <property type="match status" value="1"/>
</dbReference>
<dbReference type="EMBL" id="CAUJNA010000424">
    <property type="protein sequence ID" value="CAJ1376876.1"/>
    <property type="molecule type" value="Genomic_DNA"/>
</dbReference>
<dbReference type="InterPro" id="IPR036612">
    <property type="entry name" value="KH_dom_type_1_sf"/>
</dbReference>
<organism evidence="4 5">
    <name type="scientific">Effrenium voratum</name>
    <dbReference type="NCBI Taxonomy" id="2562239"/>
    <lineage>
        <taxon>Eukaryota</taxon>
        <taxon>Sar</taxon>
        <taxon>Alveolata</taxon>
        <taxon>Dinophyceae</taxon>
        <taxon>Suessiales</taxon>
        <taxon>Symbiodiniaceae</taxon>
        <taxon>Effrenium</taxon>
    </lineage>
</organism>
<dbReference type="InterPro" id="IPR004088">
    <property type="entry name" value="KH_dom_type_1"/>
</dbReference>
<feature type="region of interest" description="Disordered" evidence="2">
    <location>
        <begin position="660"/>
        <end position="682"/>
    </location>
</feature>
<dbReference type="AlphaFoldDB" id="A0AA36MLZ7"/>
<dbReference type="Proteomes" id="UP001178507">
    <property type="component" value="Unassembled WGS sequence"/>
</dbReference>
<dbReference type="CDD" id="cd00105">
    <property type="entry name" value="KH-I"/>
    <property type="match status" value="1"/>
</dbReference>
<keyword evidence="1" id="KW-0694">RNA-binding</keyword>
<evidence type="ECO:0000313" key="5">
    <source>
        <dbReference type="Proteomes" id="UP001178507"/>
    </source>
</evidence>
<evidence type="ECO:0000256" key="2">
    <source>
        <dbReference type="SAM" id="MobiDB-lite"/>
    </source>
</evidence>
<evidence type="ECO:0000313" key="4">
    <source>
        <dbReference type="EMBL" id="CAJ1376876.1"/>
    </source>
</evidence>
<feature type="domain" description="K Homology" evidence="3">
    <location>
        <begin position="688"/>
        <end position="758"/>
    </location>
</feature>